<name>A0A921HRK0_9LACO</name>
<evidence type="ECO:0000313" key="1">
    <source>
        <dbReference type="EMBL" id="HJF86005.1"/>
    </source>
</evidence>
<evidence type="ECO:0000313" key="2">
    <source>
        <dbReference type="Proteomes" id="UP000747013"/>
    </source>
</evidence>
<dbReference type="AlphaFoldDB" id="A0A921HRK0"/>
<dbReference type="Proteomes" id="UP000747013">
    <property type="component" value="Unassembled WGS sequence"/>
</dbReference>
<organism evidence="1 2">
    <name type="scientific">Companilactobacillus farciminis</name>
    <dbReference type="NCBI Taxonomy" id="1612"/>
    <lineage>
        <taxon>Bacteria</taxon>
        <taxon>Bacillati</taxon>
        <taxon>Bacillota</taxon>
        <taxon>Bacilli</taxon>
        <taxon>Lactobacillales</taxon>
        <taxon>Lactobacillaceae</taxon>
        <taxon>Companilactobacillus</taxon>
    </lineage>
</organism>
<protein>
    <submittedName>
        <fullName evidence="1">Uncharacterized protein</fullName>
    </submittedName>
</protein>
<comment type="caution">
    <text evidence="1">The sequence shown here is derived from an EMBL/GenBank/DDBJ whole genome shotgun (WGS) entry which is preliminary data.</text>
</comment>
<sequence>MKTSKKHENAVIIGEDDQNAIQETIFLTNIGVTKQIKDNENDDFIDFDQAWKKI</sequence>
<accession>A0A921HRK0</accession>
<proteinExistence type="predicted"/>
<reference evidence="1" key="2">
    <citation type="submission" date="2021-09" db="EMBL/GenBank/DDBJ databases">
        <authorList>
            <person name="Gilroy R."/>
        </authorList>
    </citation>
    <scope>NUCLEOTIDE SEQUENCE</scope>
    <source>
        <strain evidence="1">7886</strain>
    </source>
</reference>
<dbReference type="EMBL" id="DYWC01000030">
    <property type="protein sequence ID" value="HJF86005.1"/>
    <property type="molecule type" value="Genomic_DNA"/>
</dbReference>
<reference evidence="1" key="1">
    <citation type="journal article" date="2021" name="PeerJ">
        <title>Extensive microbial diversity within the chicken gut microbiome revealed by metagenomics and culture.</title>
        <authorList>
            <person name="Gilroy R."/>
            <person name="Ravi A."/>
            <person name="Getino M."/>
            <person name="Pursley I."/>
            <person name="Horton D.L."/>
            <person name="Alikhan N.F."/>
            <person name="Baker D."/>
            <person name="Gharbi K."/>
            <person name="Hall N."/>
            <person name="Watson M."/>
            <person name="Adriaenssens E.M."/>
            <person name="Foster-Nyarko E."/>
            <person name="Jarju S."/>
            <person name="Secka A."/>
            <person name="Antonio M."/>
            <person name="Oren A."/>
            <person name="Chaudhuri R.R."/>
            <person name="La Ragione R."/>
            <person name="Hildebrand F."/>
            <person name="Pallen M.J."/>
        </authorList>
    </citation>
    <scope>NUCLEOTIDE SEQUENCE</scope>
    <source>
        <strain evidence="1">7886</strain>
    </source>
</reference>
<gene>
    <name evidence="1" type="ORF">K8V88_01065</name>
</gene>